<evidence type="ECO:0000256" key="1">
    <source>
        <dbReference type="ARBA" id="ARBA00001657"/>
    </source>
</evidence>
<dbReference type="EC" id="3.2.1.20" evidence="3"/>
<name>A0AAJ7RDK0_CEPCN</name>
<evidence type="ECO:0000313" key="8">
    <source>
        <dbReference type="Proteomes" id="UP000694920"/>
    </source>
</evidence>
<dbReference type="GO" id="GO:0005975">
    <property type="term" value="P:carbohydrate metabolic process"/>
    <property type="evidence" value="ECO:0007669"/>
    <property type="project" value="InterPro"/>
</dbReference>
<dbReference type="InterPro" id="IPR013780">
    <property type="entry name" value="Glyco_hydro_b"/>
</dbReference>
<dbReference type="FunFam" id="3.90.400.10:FF:000001">
    <property type="entry name" value="Maltase A3, isoform A"/>
    <property type="match status" value="5"/>
</dbReference>
<organism evidence="8 9">
    <name type="scientific">Cephus cinctus</name>
    <name type="common">Wheat stem sawfly</name>
    <dbReference type="NCBI Taxonomy" id="211228"/>
    <lineage>
        <taxon>Eukaryota</taxon>
        <taxon>Metazoa</taxon>
        <taxon>Ecdysozoa</taxon>
        <taxon>Arthropoda</taxon>
        <taxon>Hexapoda</taxon>
        <taxon>Insecta</taxon>
        <taxon>Pterygota</taxon>
        <taxon>Neoptera</taxon>
        <taxon>Endopterygota</taxon>
        <taxon>Hymenoptera</taxon>
        <taxon>Cephoidea</taxon>
        <taxon>Cephidae</taxon>
        <taxon>Cephus</taxon>
    </lineage>
</organism>
<dbReference type="Gene3D" id="2.60.40.1180">
    <property type="entry name" value="Golgi alpha-mannosidase II"/>
    <property type="match status" value="3"/>
</dbReference>
<keyword evidence="5" id="KW-0378">Hydrolase</keyword>
<reference evidence="9" key="1">
    <citation type="submission" date="2025-08" db="UniProtKB">
        <authorList>
            <consortium name="RefSeq"/>
        </authorList>
    </citation>
    <scope>IDENTIFICATION</scope>
</reference>
<comment type="catalytic activity">
    <reaction evidence="1">
        <text>Hydrolysis of terminal, non-reducing (1-&gt;4)-linked alpha-D-glucose residues with release of alpha-D-glucose.</text>
        <dbReference type="EC" id="3.2.1.20"/>
    </reaction>
</comment>
<dbReference type="KEGG" id="ccin:107265869"/>
<evidence type="ECO:0000256" key="2">
    <source>
        <dbReference type="ARBA" id="ARBA00008061"/>
    </source>
</evidence>
<proteinExistence type="inferred from homology"/>
<evidence type="ECO:0000256" key="5">
    <source>
        <dbReference type="ARBA" id="ARBA00023295"/>
    </source>
</evidence>
<evidence type="ECO:0000313" key="9">
    <source>
        <dbReference type="RefSeq" id="XP_024938936.1"/>
    </source>
</evidence>
<feature type="region of interest" description="Disordered" evidence="6">
    <location>
        <begin position="2924"/>
        <end position="2974"/>
    </location>
</feature>
<feature type="domain" description="Glycosyl hydrolase family 13 catalytic" evidence="7">
    <location>
        <begin position="67"/>
        <end position="450"/>
    </location>
</feature>
<dbReference type="SUPFAM" id="SSF51445">
    <property type="entry name" value="(Trans)glycosidases"/>
    <property type="match status" value="5"/>
</dbReference>
<dbReference type="PANTHER" id="PTHR10357:SF179">
    <property type="entry name" value="NEUTRAL AND BASIC AMINO ACID TRANSPORT PROTEIN RBAT"/>
    <property type="match status" value="1"/>
</dbReference>
<dbReference type="Proteomes" id="UP000694920">
    <property type="component" value="Unplaced"/>
</dbReference>
<evidence type="ECO:0000256" key="6">
    <source>
        <dbReference type="SAM" id="MobiDB-lite"/>
    </source>
</evidence>
<accession>A0AAJ7RDK0</accession>
<dbReference type="GO" id="GO:0004558">
    <property type="term" value="F:alpha-1,4-glucosidase activity"/>
    <property type="evidence" value="ECO:0007669"/>
    <property type="project" value="UniProtKB-EC"/>
</dbReference>
<dbReference type="InterPro" id="IPR045857">
    <property type="entry name" value="O16G_dom_2"/>
</dbReference>
<dbReference type="Gene3D" id="3.90.400.10">
    <property type="entry name" value="Oligo-1,6-glucosidase, Domain 2"/>
    <property type="match status" value="5"/>
</dbReference>
<dbReference type="CDD" id="cd11328">
    <property type="entry name" value="AmyAc_maltase"/>
    <property type="match status" value="4"/>
</dbReference>
<protein>
    <recommendedName>
        <fullName evidence="3">alpha-glucosidase</fullName>
        <ecNumber evidence="3">3.2.1.20</ecNumber>
    </recommendedName>
</protein>
<dbReference type="SMART" id="SM00642">
    <property type="entry name" value="Aamy"/>
    <property type="match status" value="5"/>
</dbReference>
<keyword evidence="5" id="KW-0326">Glycosidase</keyword>
<dbReference type="InterPro" id="IPR017853">
    <property type="entry name" value="GH"/>
</dbReference>
<keyword evidence="4" id="KW-0325">Glycoprotein</keyword>
<dbReference type="Pfam" id="PF00128">
    <property type="entry name" value="Alpha-amylase"/>
    <property type="match status" value="5"/>
</dbReference>
<feature type="domain" description="Glycosyl hydrolase family 13 catalytic" evidence="7">
    <location>
        <begin position="2377"/>
        <end position="2772"/>
    </location>
</feature>
<gene>
    <name evidence="9" type="primary">LOC107265869</name>
</gene>
<feature type="compositionally biased region" description="Acidic residues" evidence="6">
    <location>
        <begin position="2955"/>
        <end position="2971"/>
    </location>
</feature>
<dbReference type="Gene3D" id="3.20.20.80">
    <property type="entry name" value="Glycosidases"/>
    <property type="match status" value="5"/>
</dbReference>
<dbReference type="GeneID" id="107265869"/>
<dbReference type="PANTHER" id="PTHR10357">
    <property type="entry name" value="ALPHA-AMYLASE FAMILY MEMBER"/>
    <property type="match status" value="1"/>
</dbReference>
<evidence type="ECO:0000256" key="3">
    <source>
        <dbReference type="ARBA" id="ARBA00012741"/>
    </source>
</evidence>
<sequence length="2993" mass="334472">MNIFSLVSLLQHSHRTTNHNSVQALSVSMLSVRSILLLLGTFVLLSGKGSNADLENKEWWENTIVYQIWLRGFQDSDGDGEGDIRGIINRLDHLEQLGLETIWLSPIYTSPLIDSGYDVSDYVNINPLFGTLDDFNELVEKAHDKDLKVMLDVVPNHSSDEHYWFNASVHSVEPYTSYYTWANGTVVNGTNVPPNNWISTYSTEAGSAWTWNEIRQQWYYHKFHRSQPDLNLRNAAVVQELLNILTFWLERDVDGFHFSSASYLFENEELLDEPTAGCGSHTSGLPENSGLLYEIHAHIADWITSSNSTSKLLIAGSDDDDNTLISYYGNDTHTGISPFNYRLIKDISANTNASTLKAVIEEWLELLPANHSTNWVLSNHDHSRVPSRISLNHVDGLHILSFLLPGQTFTYYGEEIGMLDTTISWNQTIDPLACAQTQDTYTTYSRDPARTPMQWDTTTSAGFSTNNSTYLPVNSNYLTRNVETQLNHDLANIQTFKALASLKKKATITHGDYEISAVNNDRVLVLKRSLEGYSTYVAVINLGLARQTVNLTELYSDVPEYLYIAVASNNAVTNSTMISVDTVILTANAALVLTDEEPENTTEPSTATPDIDLDNQVIEGNLDWWQSAVIYQIYPKSFQDSNNDGTGDLPGIISRLDHLIDLGVTGFWLGSIYTSPQKDGGYDISNFTDIDPLFGTIRDFEKLIEQAHDKGLKVIMDLVPNHSSDEHPWFINSISRIEPYTDYYVWADGLDGSDGSAPPTNWLSVFGGSAWTWNEERQQYYYHQFDSRQPDLNFRNPKVVQEINDIITFWLEKGVDGFRMNAISHIFEDPDLFDEPINPNPPENTNETDYEFLLHTYTKDQIETYELVYSWRTLLDSYAARTDNVTRLQIVESSSTLDKVIPYQGNGTHKGAHLSFNFGLILNVTQASGASVFINEITSWLNSIPRNSTANWVLGNHDQSRVASRFGINRADGLNMLSLLLPGVAFTYYGEEIAMLDTWISFEDTQDPHGINAGPDRYELFSRDPARTPFQWDNTTSAGFSGNETTWLPVNSNYLIRNLALQASRERSVYKTYKAIVKLKQTETIRRGSTRLLSLSDDNVLTFIRELHDEDTYVIVINLSPYSKTVDLSAFDDLPSKITVCLASANAIGSTGDTVNIDSVSLSANAALVLCTTDFPDTANEEINGDLDWWQTAAIYQIYPKSFKDSNGDGVGDIQGIISQLNYFKDIDIDAIWLGPIYTSPQKDGGYDISNYLDIDPLFGSTEEFETLLDSAHDQGIKVILDFVPNHSSDQHEWFVNSVARVAPYTDYYIWRDGVHTANGTNPPNNWISVFGGSAWTWNEQRQQYYLHQFSTNQPDLNLENQDVIEETNRILRFWLEKGVDGFRIGSVSHLVEDSSFRDEPINENADDSVLESDYDYLEHIYTTNLNTSFDLVVHWRSVIDNYVATTGSQKKFLAVEPTSNTETALRFLGNDTNPGAHAPLNFNIIKNVTRATSSAEIISLITEWLNLLSKNITPNWVLGSHDFNRASSRLGVNRIDGLHMLSLLLPGLSVTYQGEELGLQNVPVSWNQTQDPKGLNAGESRFELFSRDPARTPFLWDGTSNAGFTTGSSTWLPITSDFPDWNLAIQSSENRSYYNTYKSLIEFRKLVTFKRGATKVQSLNDNSVIAFSRELSNEHTYLVVINVDIYRTSVDLTGFDNLLGEDLVVCLASANSITDTGADVNLSEVQLSANAALLVCPRSALPEPVTTPAPTTPAVSTESPVETEPILANDEIGGDLDWWQTAAIYQVYPKSFKDSNGDGVGDIQGIISQLDHFTNISVDAIWLGPVYTSPQYDHGYDVSNYRDVDPLLGTLADLESLLEKAHARGIKIILDFVPNHSSIEHEWFVNSVARVAPYTDYYIWRDGVSTDNGTNPPNNWISVFGGSAWTWNEERQQYYLHQFGTNQPDLNLENEVVVSEIDDILRFWLEKDFDGFRIGSVSHLVEDSSFRDEPINENADDSVLESDYDYLEHIYTTNLNTSFDLVVHWRSVIDNYVATTGSEKKLLAVEPTSNTETALRFLGNDTNPGAHAPLNFNIVKNATSTSSSSELIGLTTEWLNLLSGNVTPNWVLGSHDFDRVSSRFGINRVDGLHMLSLLLPGISVTYQGEELGLQNVPVSWNQTQDPKGLNAGESRFELFSRDPARTPFLWDGTSNAGFTTGSSTWLPVTSNFQNWNLDVQSNAEKSYYNTYKSLIEFRKLETFKRGATKVQSLNDNSVIAFSRELSNEHTYLVVINVDIYRTSVDLTGFDNLLGEDLVVCLASANSITDTGADVNLSEVQLSANAALLVCPRSALPEPVTTPAPTTPAVSTESPVETEPILANDEIGGDLDWWQTAAIYQVYPKSFKDSNGDGVGDIQGIISQLDHFTNISVDAIWLGPVYTSPQYDHGYDVSNYRDVDPLLGTLADLESLLEKAHARGIKIILDFVPNHSSIEHEWFVNSVARVAPYTDYYIWRDGVSTDNGTNPPNNWISVFGGSAWTWNEERQQYYLHQFGTNQPDLNLENEVVVSEIDDILRFWLEKDFDGFRIGSVSHLVEDSSFRDEPINENADDSVLESDYDYLEHIYTTNLNTSFDLVVHWRSVIDNYVATTGSEKKLLAVEPTSNTETALRFLGNDTNPGAHAPLNFNIVKNATSTSSSSELIGLTTEWLNLLSGNVTPNWVLGSHDFDRVSSRFGINRVDGLHMLSLLLPGISVTYQGEELGLQNVPVSWNQTQDPKGLNAGESRFELFSRDPARTPFLWDGTSNAGFTTGSSTWLPVTSNFQNWNLDVQSNANRSYYNTYKSLIEFRKLETFKRGATKIQSLNDNTVIAFTRELSNEPTYAVIINNLFYGTTVSLSGFESLTNEDLVVCLASANSITTTGSNVTISEISLSANAALLLCPRSELPDVEPEATSTSTEPSTPETTSTSTESTTTIETTTEDQPDEPDSDEDPEPDGAINVTFSSLLLVITLLVTFM</sequence>
<feature type="domain" description="Glycosyl hydrolase family 13 catalytic" evidence="7">
    <location>
        <begin position="1197"/>
        <end position="1592"/>
    </location>
</feature>
<dbReference type="RefSeq" id="XP_024938936.1">
    <property type="nucleotide sequence ID" value="XM_025083168.1"/>
</dbReference>
<feature type="compositionally biased region" description="Low complexity" evidence="6">
    <location>
        <begin position="2928"/>
        <end position="2954"/>
    </location>
</feature>
<feature type="domain" description="Glycosyl hydrolase family 13 catalytic" evidence="7">
    <location>
        <begin position="1787"/>
        <end position="2182"/>
    </location>
</feature>
<dbReference type="SUPFAM" id="SSF51011">
    <property type="entry name" value="Glycosyl hydrolase domain"/>
    <property type="match status" value="1"/>
</dbReference>
<keyword evidence="8" id="KW-1185">Reference proteome</keyword>
<dbReference type="InterPro" id="IPR006047">
    <property type="entry name" value="GH13_cat_dom"/>
</dbReference>
<feature type="domain" description="Glycosyl hydrolase family 13 catalytic" evidence="7">
    <location>
        <begin position="632"/>
        <end position="1027"/>
    </location>
</feature>
<evidence type="ECO:0000256" key="4">
    <source>
        <dbReference type="ARBA" id="ARBA00023180"/>
    </source>
</evidence>
<evidence type="ECO:0000259" key="7">
    <source>
        <dbReference type="SMART" id="SM00642"/>
    </source>
</evidence>
<comment type="similarity">
    <text evidence="2">Belongs to the glycosyl hydrolase 13 family.</text>
</comment>